<protein>
    <recommendedName>
        <fullName evidence="3">Fibrobacter succinogenes major paralogous domain-containing protein</fullName>
    </recommendedName>
</protein>
<dbReference type="EMBL" id="JAESND010000001">
    <property type="protein sequence ID" value="MBM3114285.1"/>
    <property type="molecule type" value="Genomic_DNA"/>
</dbReference>
<dbReference type="NCBIfam" id="TIGR02145">
    <property type="entry name" value="Fib_succ_major"/>
    <property type="match status" value="1"/>
</dbReference>
<evidence type="ECO:0008006" key="3">
    <source>
        <dbReference type="Google" id="ProtNLM"/>
    </source>
</evidence>
<name>A0ABS2BFA7_9NEIS</name>
<evidence type="ECO:0000313" key="1">
    <source>
        <dbReference type="EMBL" id="MBM3114285.1"/>
    </source>
</evidence>
<accession>A0ABS2BFA7</accession>
<comment type="caution">
    <text evidence="1">The sequence shown here is derived from an EMBL/GenBank/DDBJ whole genome shotgun (WGS) entry which is preliminary data.</text>
</comment>
<reference evidence="1 2" key="1">
    <citation type="submission" date="2021-01" db="EMBL/GenBank/DDBJ databases">
        <title>Draft Genome Sequence and Polyhydroxyalkanoate Biosynthetic Potential of Jeongeupia naejangsanensis Type Strain DSM 24253.</title>
        <authorList>
            <person name="Turrini P."/>
            <person name="Artuso I."/>
            <person name="Lugli G.A."/>
            <person name="Frangipani E."/>
            <person name="Ventura M."/>
            <person name="Visca P."/>
        </authorList>
    </citation>
    <scope>NUCLEOTIDE SEQUENCE [LARGE SCALE GENOMIC DNA]</scope>
    <source>
        <strain evidence="1 2">DSM 24253</strain>
    </source>
</reference>
<proteinExistence type="predicted"/>
<dbReference type="RefSeq" id="WP_203535990.1">
    <property type="nucleotide sequence ID" value="NZ_JAESND010000001.1"/>
</dbReference>
<dbReference type="Proteomes" id="UP000809431">
    <property type="component" value="Unassembled WGS sequence"/>
</dbReference>
<dbReference type="InterPro" id="IPR011871">
    <property type="entry name" value="Fib_succ_major"/>
</dbReference>
<gene>
    <name evidence="1" type="ORF">JMJ54_00465</name>
</gene>
<keyword evidence="2" id="KW-1185">Reference proteome</keyword>
<organism evidence="1 2">
    <name type="scientific">Jeongeupia naejangsanensis</name>
    <dbReference type="NCBI Taxonomy" id="613195"/>
    <lineage>
        <taxon>Bacteria</taxon>
        <taxon>Pseudomonadati</taxon>
        <taxon>Pseudomonadota</taxon>
        <taxon>Betaproteobacteria</taxon>
        <taxon>Neisseriales</taxon>
        <taxon>Chitinibacteraceae</taxon>
        <taxon>Jeongeupia</taxon>
    </lineage>
</organism>
<evidence type="ECO:0000313" key="2">
    <source>
        <dbReference type="Proteomes" id="UP000809431"/>
    </source>
</evidence>
<sequence length="264" mass="29154">MKATFNMSITIRALIFLTSFLPTLVLAESSRLLIISEHDAQVSIDGEQAGAVIAREPKIFSIFPGEHVLWLRSVDGKYQWSGQVAVAPGLQRIFDKPLRPVDPMTPFIENELNPADEHTYRIVTVNGQTWLGENLRVAKGKNIVEPSGERLYDRASARTVGIMPGWHLPKRAEWERLLATYGSGAREALTPGGASLINLRDSGIFSAPDGKPQRWESPPGKGVACYWMDESGSFTPAVILRPTAIEIGGNFPRYSLCAVRLLRD</sequence>